<sequence>MQYSIGHRWCQGFKILASQSMKGNNEHCSKSQLQQASNFSSTCNACNGDQHLHHNLRGESATLYLCDEGFKRARSECDGGLSGFRDWVVWIIVAQILQNPTRVPLVELHTLPGAEAESILEEETCDRTMQNIDKWVSGLRNLECQLGVEFPTCHPSSRFCYHKYERNWLSPRCYHFADSGLLDMPTDKERPGYRFCALIVNLWEARYYRRMKCHGAMDPGVGFVPRCKFTGSTSFPSCSRWRWRRFLFFLQLWLQGVHLLKLILYSPNSQVVFL</sequence>
<organism evidence="1 2">
    <name type="scientific">Ceratodon purpureus</name>
    <name type="common">Fire moss</name>
    <name type="synonym">Dicranum purpureum</name>
    <dbReference type="NCBI Taxonomy" id="3225"/>
    <lineage>
        <taxon>Eukaryota</taxon>
        <taxon>Viridiplantae</taxon>
        <taxon>Streptophyta</taxon>
        <taxon>Embryophyta</taxon>
        <taxon>Bryophyta</taxon>
        <taxon>Bryophytina</taxon>
        <taxon>Bryopsida</taxon>
        <taxon>Dicranidae</taxon>
        <taxon>Pseudoditrichales</taxon>
        <taxon>Ditrichaceae</taxon>
        <taxon>Ceratodon</taxon>
    </lineage>
</organism>
<dbReference type="Proteomes" id="UP000822688">
    <property type="component" value="Chromosome 6"/>
</dbReference>
<name>A0A8T0HHL9_CERPU</name>
<dbReference type="AlphaFoldDB" id="A0A8T0HHL9"/>
<proteinExistence type="predicted"/>
<evidence type="ECO:0000313" key="1">
    <source>
        <dbReference type="EMBL" id="KAG0569924.1"/>
    </source>
</evidence>
<keyword evidence="2" id="KW-1185">Reference proteome</keyword>
<dbReference type="EMBL" id="CM026427">
    <property type="protein sequence ID" value="KAG0569924.1"/>
    <property type="molecule type" value="Genomic_DNA"/>
</dbReference>
<protein>
    <submittedName>
        <fullName evidence="1">Uncharacterized protein</fullName>
    </submittedName>
</protein>
<reference evidence="1 2" key="1">
    <citation type="submission" date="2020-06" db="EMBL/GenBank/DDBJ databases">
        <title>WGS assembly of Ceratodon purpureus strain R40.</title>
        <authorList>
            <person name="Carey S.B."/>
            <person name="Jenkins J."/>
            <person name="Shu S."/>
            <person name="Lovell J.T."/>
            <person name="Sreedasyam A."/>
            <person name="Maumus F."/>
            <person name="Tiley G.P."/>
            <person name="Fernandez-Pozo N."/>
            <person name="Barry K."/>
            <person name="Chen C."/>
            <person name="Wang M."/>
            <person name="Lipzen A."/>
            <person name="Daum C."/>
            <person name="Saski C.A."/>
            <person name="Payton A.C."/>
            <person name="Mcbreen J.C."/>
            <person name="Conrad R.E."/>
            <person name="Kollar L.M."/>
            <person name="Olsson S."/>
            <person name="Huttunen S."/>
            <person name="Landis J.B."/>
            <person name="Wickett N.J."/>
            <person name="Johnson M.G."/>
            <person name="Rensing S.A."/>
            <person name="Grimwood J."/>
            <person name="Schmutz J."/>
            <person name="Mcdaniel S.F."/>
        </authorList>
    </citation>
    <scope>NUCLEOTIDE SEQUENCE [LARGE SCALE GENOMIC DNA]</scope>
    <source>
        <strain evidence="1 2">R40</strain>
    </source>
</reference>
<gene>
    <name evidence="1" type="ORF">KC19_6G125400</name>
</gene>
<evidence type="ECO:0000313" key="2">
    <source>
        <dbReference type="Proteomes" id="UP000822688"/>
    </source>
</evidence>
<accession>A0A8T0HHL9</accession>
<comment type="caution">
    <text evidence="1">The sequence shown here is derived from an EMBL/GenBank/DDBJ whole genome shotgun (WGS) entry which is preliminary data.</text>
</comment>